<dbReference type="Proteomes" id="UP000753724">
    <property type="component" value="Unassembled WGS sequence"/>
</dbReference>
<feature type="region of interest" description="Disordered" evidence="1">
    <location>
        <begin position="361"/>
        <end position="384"/>
    </location>
</feature>
<accession>A0ABW9XGK8</accession>
<sequence>MASHHPYARDKSRRQGWTALIRHPFFDAGVAVWFGATFALSTLAIRGELLEQAVLSSHLDLVLTVATPPLGLKARLLLALAFGAVGALIGWLAAKALARQASQPTTHYTAPGGYAAQGTYAPAQPVAAAARDSWPRQREPQSEPAPRAPIRAHEELGADGFDAPMFDQPFAAPQALAPAMTPAMAAPAPTEAIPSPLWQAAIGATAMSAPPPLAPAMPLATAAPTPPVEPVAPTLRPVFTAPEAVATPVPAPLADTAPVAELLRAPVIDVLTPAPQAIEAAPVEAPVMIETPADAAPLTTVDAPDASGGERAPSALSAGFPVASGPTAAEHIASAPLDELSHVELLERLAIAMERRRERQLAKARPLPGLPANDVPDPSEVDDACPMSVDRIDLALNALAPAASDAALREALAGLQDIK</sequence>
<name>A0ABW9XGK8_9SPHN</name>
<organism evidence="3 4">
    <name type="scientific">Novosphingobium ovatum</name>
    <dbReference type="NCBI Taxonomy" id="1908523"/>
    <lineage>
        <taxon>Bacteria</taxon>
        <taxon>Pseudomonadati</taxon>
        <taxon>Pseudomonadota</taxon>
        <taxon>Alphaproteobacteria</taxon>
        <taxon>Sphingomonadales</taxon>
        <taxon>Sphingomonadaceae</taxon>
        <taxon>Novosphingobium</taxon>
    </lineage>
</organism>
<dbReference type="RefSeq" id="WP_161719831.1">
    <property type="nucleotide sequence ID" value="NZ_JAAAPO010000005.1"/>
</dbReference>
<comment type="caution">
    <text evidence="3">The sequence shown here is derived from an EMBL/GenBank/DDBJ whole genome shotgun (WGS) entry which is preliminary data.</text>
</comment>
<gene>
    <name evidence="3" type="ORF">GTZ99_13835</name>
</gene>
<proteinExistence type="predicted"/>
<dbReference type="EMBL" id="JAAAPO010000005">
    <property type="protein sequence ID" value="NBC37631.1"/>
    <property type="molecule type" value="Genomic_DNA"/>
</dbReference>
<feature type="transmembrane region" description="Helical" evidence="2">
    <location>
        <begin position="20"/>
        <end position="45"/>
    </location>
</feature>
<feature type="region of interest" description="Disordered" evidence="1">
    <location>
        <begin position="126"/>
        <end position="150"/>
    </location>
</feature>
<protein>
    <recommendedName>
        <fullName evidence="5">Meckel syndrome type 1 protein</fullName>
    </recommendedName>
</protein>
<keyword evidence="2" id="KW-0812">Transmembrane</keyword>
<keyword evidence="2" id="KW-1133">Transmembrane helix</keyword>
<evidence type="ECO:0000256" key="1">
    <source>
        <dbReference type="SAM" id="MobiDB-lite"/>
    </source>
</evidence>
<reference evidence="4" key="1">
    <citation type="submission" date="2020-01" db="EMBL/GenBank/DDBJ databases">
        <title>Sphingomonas sp. strain CSW-10.</title>
        <authorList>
            <person name="Chen W.-M."/>
        </authorList>
    </citation>
    <scope>NUCLEOTIDE SEQUENCE [LARGE SCALE GENOMIC DNA]</scope>
    <source>
        <strain evidence="4">FSY-8</strain>
    </source>
</reference>
<keyword evidence="4" id="KW-1185">Reference proteome</keyword>
<evidence type="ECO:0000313" key="4">
    <source>
        <dbReference type="Proteomes" id="UP000753724"/>
    </source>
</evidence>
<keyword evidence="2" id="KW-0472">Membrane</keyword>
<feature type="transmembrane region" description="Helical" evidence="2">
    <location>
        <begin position="76"/>
        <end position="94"/>
    </location>
</feature>
<evidence type="ECO:0000313" key="3">
    <source>
        <dbReference type="EMBL" id="NBC37631.1"/>
    </source>
</evidence>
<evidence type="ECO:0000256" key="2">
    <source>
        <dbReference type="SAM" id="Phobius"/>
    </source>
</evidence>
<evidence type="ECO:0008006" key="5">
    <source>
        <dbReference type="Google" id="ProtNLM"/>
    </source>
</evidence>